<dbReference type="STRING" id="454194.PYK22_00835"/>
<evidence type="ECO:0000256" key="1">
    <source>
        <dbReference type="ARBA" id="ARBA00004571"/>
    </source>
</evidence>
<dbReference type="AlphaFoldDB" id="A0A0B6WXE5"/>
<feature type="domain" description="TonB-dependent transporter Oar-like beta-barrel" evidence="7">
    <location>
        <begin position="257"/>
        <end position="342"/>
    </location>
</feature>
<evidence type="ECO:0000256" key="3">
    <source>
        <dbReference type="ARBA" id="ARBA00022452"/>
    </source>
</evidence>
<evidence type="ECO:0000256" key="6">
    <source>
        <dbReference type="ARBA" id="ARBA00023237"/>
    </source>
</evidence>
<dbReference type="InterPro" id="IPR008969">
    <property type="entry name" value="CarboxyPept-like_regulatory"/>
</dbReference>
<dbReference type="InterPro" id="IPR057601">
    <property type="entry name" value="Oar-like_b-barrel"/>
</dbReference>
<evidence type="ECO:0000259" key="7">
    <source>
        <dbReference type="Pfam" id="PF25183"/>
    </source>
</evidence>
<keyword evidence="6" id="KW-0998">Cell outer membrane</keyword>
<evidence type="ECO:0000313" key="9">
    <source>
        <dbReference type="Proteomes" id="UP000031518"/>
    </source>
</evidence>
<reference evidence="8 9" key="1">
    <citation type="submission" date="2013-12" db="EMBL/GenBank/DDBJ databases">
        <authorList>
            <person name="Stott M."/>
        </authorList>
    </citation>
    <scope>NUCLEOTIDE SEQUENCE [LARGE SCALE GENOMIC DNA]</scope>
    <source>
        <strain evidence="8 9">K22</strain>
    </source>
</reference>
<dbReference type="PANTHER" id="PTHR30069">
    <property type="entry name" value="TONB-DEPENDENT OUTER MEMBRANE RECEPTOR"/>
    <property type="match status" value="1"/>
</dbReference>
<feature type="domain" description="TonB-dependent transporter Oar-like beta-barrel" evidence="7">
    <location>
        <begin position="369"/>
        <end position="1022"/>
    </location>
</feature>
<proteinExistence type="predicted"/>
<dbReference type="Gene3D" id="2.60.40.1120">
    <property type="entry name" value="Carboxypeptidase-like, regulatory domain"/>
    <property type="match status" value="1"/>
</dbReference>
<dbReference type="PANTHER" id="PTHR30069:SF46">
    <property type="entry name" value="OAR PROTEIN"/>
    <property type="match status" value="1"/>
</dbReference>
<evidence type="ECO:0000256" key="4">
    <source>
        <dbReference type="ARBA" id="ARBA00022692"/>
    </source>
</evidence>
<organism evidence="8 9">
    <name type="scientific">Pyrinomonas methylaliphatogenes</name>
    <dbReference type="NCBI Taxonomy" id="454194"/>
    <lineage>
        <taxon>Bacteria</taxon>
        <taxon>Pseudomonadati</taxon>
        <taxon>Acidobacteriota</taxon>
        <taxon>Blastocatellia</taxon>
        <taxon>Blastocatellales</taxon>
        <taxon>Pyrinomonadaceae</taxon>
        <taxon>Pyrinomonas</taxon>
    </lineage>
</organism>
<evidence type="ECO:0000313" key="8">
    <source>
        <dbReference type="EMBL" id="CDM64840.1"/>
    </source>
</evidence>
<dbReference type="Pfam" id="PF13620">
    <property type="entry name" value="CarboxypepD_reg"/>
    <property type="match status" value="1"/>
</dbReference>
<evidence type="ECO:0000256" key="2">
    <source>
        <dbReference type="ARBA" id="ARBA00022448"/>
    </source>
</evidence>
<keyword evidence="2" id="KW-0813">Transport</keyword>
<reference evidence="8 9" key="2">
    <citation type="submission" date="2015-01" db="EMBL/GenBank/DDBJ databases">
        <title>Complete genome sequence of Pyrinomonas methylaliphatogenes type strain K22T.</title>
        <authorList>
            <person name="Lee K.C.Y."/>
            <person name="Power J.F."/>
            <person name="Dunfield P.F."/>
            <person name="Morgan X.C."/>
            <person name="Huttenhower C."/>
            <person name="Stott M.B."/>
        </authorList>
    </citation>
    <scope>NUCLEOTIDE SEQUENCE [LARGE SCALE GENOMIC DNA]</scope>
    <source>
        <strain evidence="8 9">K22</strain>
    </source>
</reference>
<gene>
    <name evidence="8" type="ORF">PYK22_00835</name>
</gene>
<accession>A0A0B6WXE5</accession>
<dbReference type="Proteomes" id="UP000031518">
    <property type="component" value="Unassembled WGS sequence"/>
</dbReference>
<keyword evidence="5" id="KW-0472">Membrane</keyword>
<dbReference type="Gene3D" id="2.40.170.20">
    <property type="entry name" value="TonB-dependent receptor, beta-barrel domain"/>
    <property type="match status" value="1"/>
</dbReference>
<dbReference type="SUPFAM" id="SSF56935">
    <property type="entry name" value="Porins"/>
    <property type="match status" value="1"/>
</dbReference>
<comment type="subcellular location">
    <subcellularLocation>
        <location evidence="1">Cell outer membrane</location>
        <topology evidence="1">Multi-pass membrane protein</topology>
    </subcellularLocation>
</comment>
<keyword evidence="3" id="KW-1134">Transmembrane beta strand</keyword>
<dbReference type="InterPro" id="IPR039426">
    <property type="entry name" value="TonB-dep_rcpt-like"/>
</dbReference>
<dbReference type="SUPFAM" id="SSF49464">
    <property type="entry name" value="Carboxypeptidase regulatory domain-like"/>
    <property type="match status" value="1"/>
</dbReference>
<keyword evidence="8" id="KW-0675">Receptor</keyword>
<dbReference type="GO" id="GO:0044718">
    <property type="term" value="P:siderophore transmembrane transport"/>
    <property type="evidence" value="ECO:0007669"/>
    <property type="project" value="TreeGrafter"/>
</dbReference>
<sequence length="1050" mass="114911">MNLSGTLKFQLAEHRYLLGVLLLTAIAFIVQASSTPAMAQATASSSLAGTVKDIKEAVIPGATVTATNVATGLTRTTTTNEEGAYRIELLPAGIYTVKVTAPGFAEAVAERVELLVGKTNTLDWTLSPSARSETVTVTSDVPLLDQQKTDVSLNITPNDVQDLPLNGRDLGNLAYLAPGAKPVDAYDPTKRRIAVFGINGSSGRNVNVTVNGIDNKDNTVGGPVMQFPLEAIQEFVISTQRFSAANGRSEGAAVNVVTKSGGKEYHGSAFFFVRDRKLNAAEVTPPAVSTKQKPPFNRKQWGGSIGGPLYLPRFGEGGPTHWTLGRKTFFFFAIERQSEETSIPVASDALAELNLVTSLGAKPAPVIPTPYHDWRVNARIDHTFNAKHSMFVSFSEQSNLGLNDQSGQRNDLTQGNFTKNKLLLGSFTLNSTFTSQVVNALTIGYQYWNNLIDSEQKVPTFVFPTGISFGTNTNVPQQSYQAKYQFKDDLSIVHGNHTFRVGFDYVWEPKLGGFFEFNPTLELDFLDLPSVILSNKTKYPQGFATPGAVIGMSATAGNPYFDLPGGAKMFGVYFQDDWRVTRRLTLNLGLRWDKDFNLIGTKAQAKSRTYLFLKAINHPAARALPHDDNHGFSPRVGFAWDLFGTGRHIVRGGYGIYFGQTFLNIPLFMIQQSNPTIFATVFAISSAGPGDPTADIVPGTGIRLSAWRFGIDPLPIIPPPPTNLTPGSTGRIMDPDYRNPYTQQWNIGYAWQPNSYSVIEVDYTHVLGLHESKTLNINPQLRFINESAARPLDAAFTAAGLPLLGRIDLEASVGRSRYDGLNVAYRRRLHRNFTLNASYTLSKATAYNGNAAAFRNRPFNPFNYFAPYEYGPTPNDSRHRFAASGVINLPAGFQLAPIIQLESARPYTAGYGALDVLGVGSGRGTSHVIVFNDRPTDLFATFNAFGTATKSYRDCLRAGQCSILPFDNLRGQPFFQLDLRVAKNFKFKERSTLTLIFQAFDLTNRANFGNNYGGDIRNLSTFMKPVGFITPTGVIIPHSFSGEVGVKVSF</sequence>
<keyword evidence="4" id="KW-0812">Transmembrane</keyword>
<dbReference type="GO" id="GO:0009279">
    <property type="term" value="C:cell outer membrane"/>
    <property type="evidence" value="ECO:0007669"/>
    <property type="project" value="UniProtKB-SubCell"/>
</dbReference>
<evidence type="ECO:0000256" key="5">
    <source>
        <dbReference type="ARBA" id="ARBA00023136"/>
    </source>
</evidence>
<name>A0A0B6WXE5_9BACT</name>
<keyword evidence="9" id="KW-1185">Reference proteome</keyword>
<dbReference type="GO" id="GO:0015344">
    <property type="term" value="F:siderophore uptake transmembrane transporter activity"/>
    <property type="evidence" value="ECO:0007669"/>
    <property type="project" value="TreeGrafter"/>
</dbReference>
<dbReference type="Pfam" id="PF25183">
    <property type="entry name" value="OMP_b-brl_4"/>
    <property type="match status" value="2"/>
</dbReference>
<dbReference type="EMBL" id="CBXV010000003">
    <property type="protein sequence ID" value="CDM64840.1"/>
    <property type="molecule type" value="Genomic_DNA"/>
</dbReference>
<protein>
    <submittedName>
        <fullName evidence="8">Outer membrane receptor protein</fullName>
    </submittedName>
</protein>
<dbReference type="InterPro" id="IPR036942">
    <property type="entry name" value="Beta-barrel_TonB_sf"/>
</dbReference>